<protein>
    <submittedName>
        <fullName evidence="3">Uncharacterized protein</fullName>
    </submittedName>
</protein>
<comment type="caution">
    <text evidence="3">The sequence shown here is derived from an EMBL/GenBank/DDBJ whole genome shotgun (WGS) entry which is preliminary data.</text>
</comment>
<organism evidence="3 4">
    <name type="scientific">Durusdinium trenchii</name>
    <dbReference type="NCBI Taxonomy" id="1381693"/>
    <lineage>
        <taxon>Eukaryota</taxon>
        <taxon>Sar</taxon>
        <taxon>Alveolata</taxon>
        <taxon>Dinophyceae</taxon>
        <taxon>Suessiales</taxon>
        <taxon>Symbiodiniaceae</taxon>
        <taxon>Durusdinium</taxon>
    </lineage>
</organism>
<name>A0ABP0ICC5_9DINO</name>
<feature type="compositionally biased region" description="Basic and acidic residues" evidence="2">
    <location>
        <begin position="208"/>
        <end position="217"/>
    </location>
</feature>
<dbReference type="Proteomes" id="UP001642464">
    <property type="component" value="Unassembled WGS sequence"/>
</dbReference>
<reference evidence="3 4" key="1">
    <citation type="submission" date="2024-02" db="EMBL/GenBank/DDBJ databases">
        <authorList>
            <person name="Chen Y."/>
            <person name="Shah S."/>
            <person name="Dougan E. K."/>
            <person name="Thang M."/>
            <person name="Chan C."/>
        </authorList>
    </citation>
    <scope>NUCLEOTIDE SEQUENCE [LARGE SCALE GENOMIC DNA]</scope>
</reference>
<feature type="coiled-coil region" evidence="1">
    <location>
        <begin position="39"/>
        <end position="77"/>
    </location>
</feature>
<evidence type="ECO:0000313" key="4">
    <source>
        <dbReference type="Proteomes" id="UP001642464"/>
    </source>
</evidence>
<evidence type="ECO:0000313" key="3">
    <source>
        <dbReference type="EMBL" id="CAK8999048.1"/>
    </source>
</evidence>
<feature type="region of interest" description="Disordered" evidence="2">
    <location>
        <begin position="203"/>
        <end position="244"/>
    </location>
</feature>
<dbReference type="EMBL" id="CAXAMM010003236">
    <property type="protein sequence ID" value="CAK8999048.1"/>
    <property type="molecule type" value="Genomic_DNA"/>
</dbReference>
<evidence type="ECO:0000256" key="2">
    <source>
        <dbReference type="SAM" id="MobiDB-lite"/>
    </source>
</evidence>
<keyword evidence="1" id="KW-0175">Coiled coil</keyword>
<keyword evidence="4" id="KW-1185">Reference proteome</keyword>
<gene>
    <name evidence="3" type="ORF">SCF082_LOCUS5897</name>
</gene>
<accession>A0ABP0ICC5</accession>
<proteinExistence type="predicted"/>
<sequence length="450" mass="47996">MDDQTHVAREGLRHSGDPMFGAVDDLAGEYFRIDKEGQLKLLEVEAAAEEAELSRDLEQAKVKLHKLARKRQETEDLVLLEVQADANNRGPVPEWLYEAVRDPSFVVAQKVHGNRISVIVGASFLQKARNAWMMSDQKVVHQHLSGTQRRQFDPNQLEQHAPEAVVPKAVVPEEVVPEEVVPEAVVPEAVVPEAVVPEAVVPEAVEGSPEKEEEYGRAAKKRKKKASREASSEETGDLADFSDQSEMLELDAGAGLSTEAEVKEKVAGLLKDLEPEELEGEGVWPANFKFPKGYPPPPEVGALADAGPSQFPENFKFKAGYPPPPPAETDEEHNAVLAAVASAARAGALPPMTTQAIVVPSAVPGAPPIILSTYRTALEGLSPSQIAEALSTPGTMPAISSLPPASALVAAAVRAQQAQQAPMLLAGANLLMQPGTLQAPMPPPAPPLGT</sequence>
<evidence type="ECO:0000256" key="1">
    <source>
        <dbReference type="SAM" id="Coils"/>
    </source>
</evidence>